<dbReference type="GO" id="GO:0016020">
    <property type="term" value="C:membrane"/>
    <property type="evidence" value="ECO:0007669"/>
    <property type="project" value="UniProtKB-SubCell"/>
</dbReference>
<feature type="transmembrane region" description="Helical" evidence="6">
    <location>
        <begin position="190"/>
        <end position="210"/>
    </location>
</feature>
<feature type="transmembrane region" description="Helical" evidence="6">
    <location>
        <begin position="712"/>
        <end position="733"/>
    </location>
</feature>
<comment type="caution">
    <text evidence="8">The sequence shown here is derived from an EMBL/GenBank/DDBJ whole genome shotgun (WGS) entry which is preliminary data.</text>
</comment>
<dbReference type="RefSeq" id="WP_184859008.1">
    <property type="nucleotide sequence ID" value="NZ_JACHLK010000006.1"/>
</dbReference>
<dbReference type="PANTHER" id="PTHR23506:SF23">
    <property type="entry name" value="GH10249P"/>
    <property type="match status" value="1"/>
</dbReference>
<dbReference type="Gene3D" id="1.20.1250.20">
    <property type="entry name" value="MFS general substrate transporter like domains"/>
    <property type="match status" value="1"/>
</dbReference>
<accession>A0A7X0PFL1</accession>
<feature type="transmembrane region" description="Helical" evidence="6">
    <location>
        <begin position="371"/>
        <end position="389"/>
    </location>
</feature>
<feature type="transmembrane region" description="Helical" evidence="6">
    <location>
        <begin position="596"/>
        <end position="619"/>
    </location>
</feature>
<comment type="subcellular location">
    <subcellularLocation>
        <location evidence="1">Membrane</location>
        <topology evidence="1">Multi-pass membrane protein</topology>
    </subcellularLocation>
</comment>
<sequence>MTDTTPTTPDSEIDVAAMQRRLRRESLMFASIFALVLFGLSLVLIAWRTEQLLTQLAQDRTVRLLRQVADEAESGLRFGVSVADQTVLSERVARLGAAGSPLRGVFIDTDRGEAVLNAGDAALHSTIAARWRQALLDAGPGHAPAVRNTGRYAWIGAAIFDSTGAPAATLWGALDPAEVRAQARDAALDMVLRALPLMLLALVTTWWLLLRWSTRIITSMRGIGSIEAPQGSARQLWLAVVFSVVVAPAAMLWIAREAARPAVTAQIQENADAVGRTLSGQVARALSLGVPWNAMNGMDELFQQQLKEAPELSYLALQPPGEAARNATWGGDVPAQARTAQASSDLLRRTLTAGDGAVVVGYPADFVDRQLAGMLIDLVLALVIAAVLVRELSRGLWRRSLLFPLSAYVQARLWQGLQRRWQKRHAIDQESAQAHDRDAAECRAQLIRAARSDGPTAEAPQVGAQLTLLRLTVFLVALSEELLRPFFTVFASEVRPIDAALSPAMVAGLPVAAFMATLALAQPAGPALARRFDLRWSLMLSALVGTLALTATAWATDAWTLIGLRALGGAAYGLALILVQTAIVRITPPQQRARGLAEVAAAIVAAGIVGPPFGGMIAARAGDGIGFLACALCMVGALLAALRLSLPVPEGSPAAQRGLATTGGWRGYMAVLREPRAIWVILGAALPGRLVAVTILSVVVPLYMNELQQPPAVAGRVLLLYFLCFALSASMVAHWSDLLGQRKPFIVAGGVFSVLACLSLPLLGGVWGMAACCALLGLGQALQSSPQIALTTEAFEGVDASRATATPEQALAAFRLIERGGSIVAPFVTAVAVTAFGYAGAAVAVGLLLSVTTLSLAAGLRNPRIQAAAAA</sequence>
<feature type="transmembrane region" description="Helical" evidence="6">
    <location>
        <begin position="677"/>
        <end position="700"/>
    </location>
</feature>
<evidence type="ECO:0000256" key="1">
    <source>
        <dbReference type="ARBA" id="ARBA00004141"/>
    </source>
</evidence>
<feature type="transmembrane region" description="Helical" evidence="6">
    <location>
        <begin position="236"/>
        <end position="255"/>
    </location>
</feature>
<evidence type="ECO:0000256" key="5">
    <source>
        <dbReference type="ARBA" id="ARBA00023136"/>
    </source>
</evidence>
<dbReference type="EMBL" id="JACHLK010000006">
    <property type="protein sequence ID" value="MBB6560704.1"/>
    <property type="molecule type" value="Genomic_DNA"/>
</dbReference>
<reference evidence="8 9" key="1">
    <citation type="submission" date="2020-08" db="EMBL/GenBank/DDBJ databases">
        <title>Functional genomics of gut bacteria from endangered species of beetles.</title>
        <authorList>
            <person name="Carlos-Shanley C."/>
        </authorList>
    </citation>
    <scope>NUCLEOTIDE SEQUENCE [LARGE SCALE GENOMIC DNA]</scope>
    <source>
        <strain evidence="8 9">S00198</strain>
    </source>
</reference>
<keyword evidence="3 6" id="KW-0812">Transmembrane</keyword>
<feature type="transmembrane region" description="Helical" evidence="6">
    <location>
        <begin position="27"/>
        <end position="47"/>
    </location>
</feature>
<dbReference type="AlphaFoldDB" id="A0A7X0PFL1"/>
<feature type="transmembrane region" description="Helical" evidence="6">
    <location>
        <begin position="533"/>
        <end position="556"/>
    </location>
</feature>
<feature type="transmembrane region" description="Helical" evidence="6">
    <location>
        <begin position="625"/>
        <end position="646"/>
    </location>
</feature>
<name>A0A7X0PFL1_9BURK</name>
<feature type="transmembrane region" description="Helical" evidence="6">
    <location>
        <begin position="499"/>
        <end position="521"/>
    </location>
</feature>
<proteinExistence type="predicted"/>
<evidence type="ECO:0000256" key="4">
    <source>
        <dbReference type="ARBA" id="ARBA00022989"/>
    </source>
</evidence>
<evidence type="ECO:0000313" key="8">
    <source>
        <dbReference type="EMBL" id="MBB6560704.1"/>
    </source>
</evidence>
<keyword evidence="5 6" id="KW-0472">Membrane</keyword>
<dbReference type="PROSITE" id="PS50850">
    <property type="entry name" value="MFS"/>
    <property type="match status" value="1"/>
</dbReference>
<keyword evidence="9" id="KW-1185">Reference proteome</keyword>
<gene>
    <name evidence="8" type="ORF">HNP48_003380</name>
</gene>
<evidence type="ECO:0000256" key="2">
    <source>
        <dbReference type="ARBA" id="ARBA00022448"/>
    </source>
</evidence>
<dbReference type="PANTHER" id="PTHR23506">
    <property type="entry name" value="GH10249P"/>
    <property type="match status" value="1"/>
</dbReference>
<dbReference type="SUPFAM" id="SSF103473">
    <property type="entry name" value="MFS general substrate transporter"/>
    <property type="match status" value="1"/>
</dbReference>
<feature type="transmembrane region" description="Helical" evidence="6">
    <location>
        <begin position="562"/>
        <end position="584"/>
    </location>
</feature>
<dbReference type="InterPro" id="IPR050930">
    <property type="entry name" value="MFS_Vesicular_Transporter"/>
</dbReference>
<feature type="transmembrane region" description="Helical" evidence="6">
    <location>
        <begin position="745"/>
        <end position="778"/>
    </location>
</feature>
<feature type="transmembrane region" description="Helical" evidence="6">
    <location>
        <begin position="823"/>
        <end position="856"/>
    </location>
</feature>
<evidence type="ECO:0000259" key="7">
    <source>
        <dbReference type="PROSITE" id="PS50850"/>
    </source>
</evidence>
<dbReference type="InterPro" id="IPR036259">
    <property type="entry name" value="MFS_trans_sf"/>
</dbReference>
<dbReference type="InterPro" id="IPR020846">
    <property type="entry name" value="MFS_dom"/>
</dbReference>
<organism evidence="8 9">
    <name type="scientific">Acidovorax soli</name>
    <dbReference type="NCBI Taxonomy" id="592050"/>
    <lineage>
        <taxon>Bacteria</taxon>
        <taxon>Pseudomonadati</taxon>
        <taxon>Pseudomonadota</taxon>
        <taxon>Betaproteobacteria</taxon>
        <taxon>Burkholderiales</taxon>
        <taxon>Comamonadaceae</taxon>
        <taxon>Acidovorax</taxon>
    </lineage>
</organism>
<keyword evidence="2" id="KW-0813">Transport</keyword>
<feature type="domain" description="Major facilitator superfamily (MFS) profile" evidence="7">
    <location>
        <begin position="465"/>
        <end position="858"/>
    </location>
</feature>
<keyword evidence="4 6" id="KW-1133">Transmembrane helix</keyword>
<dbReference type="Proteomes" id="UP000575083">
    <property type="component" value="Unassembled WGS sequence"/>
</dbReference>
<evidence type="ECO:0000256" key="6">
    <source>
        <dbReference type="SAM" id="Phobius"/>
    </source>
</evidence>
<dbReference type="InterPro" id="IPR011701">
    <property type="entry name" value="MFS"/>
</dbReference>
<dbReference type="GO" id="GO:0022857">
    <property type="term" value="F:transmembrane transporter activity"/>
    <property type="evidence" value="ECO:0007669"/>
    <property type="project" value="InterPro"/>
</dbReference>
<evidence type="ECO:0000256" key="3">
    <source>
        <dbReference type="ARBA" id="ARBA00022692"/>
    </source>
</evidence>
<protein>
    <submittedName>
        <fullName evidence="8">MFS family permease</fullName>
    </submittedName>
</protein>
<dbReference type="Pfam" id="PF07690">
    <property type="entry name" value="MFS_1"/>
    <property type="match status" value="2"/>
</dbReference>
<evidence type="ECO:0000313" key="9">
    <source>
        <dbReference type="Proteomes" id="UP000575083"/>
    </source>
</evidence>